<proteinExistence type="predicted"/>
<gene>
    <name evidence="4" type="ORF">SAMN02745751_00846</name>
</gene>
<dbReference type="SMART" id="SM00563">
    <property type="entry name" value="PlsC"/>
    <property type="match status" value="1"/>
</dbReference>
<keyword evidence="1 4" id="KW-0808">Transferase</keyword>
<dbReference type="GO" id="GO:0006654">
    <property type="term" value="P:phosphatidic acid biosynthetic process"/>
    <property type="evidence" value="ECO:0007669"/>
    <property type="project" value="TreeGrafter"/>
</dbReference>
<dbReference type="AlphaFoldDB" id="A0A1M6DB47"/>
<dbReference type="GO" id="GO:0003841">
    <property type="term" value="F:1-acylglycerol-3-phosphate O-acyltransferase activity"/>
    <property type="evidence" value="ECO:0007669"/>
    <property type="project" value="TreeGrafter"/>
</dbReference>
<evidence type="ECO:0000259" key="3">
    <source>
        <dbReference type="SMART" id="SM00563"/>
    </source>
</evidence>
<evidence type="ECO:0000256" key="2">
    <source>
        <dbReference type="ARBA" id="ARBA00023315"/>
    </source>
</evidence>
<dbReference type="PANTHER" id="PTHR10434">
    <property type="entry name" value="1-ACYL-SN-GLYCEROL-3-PHOSPHATE ACYLTRANSFERASE"/>
    <property type="match status" value="1"/>
</dbReference>
<protein>
    <submittedName>
        <fullName evidence="4">1-acyl-sn-glycerol-3-phosphate acyltransferase</fullName>
    </submittedName>
</protein>
<dbReference type="SUPFAM" id="SSF69593">
    <property type="entry name" value="Glycerol-3-phosphate (1)-acyltransferase"/>
    <property type="match status" value="1"/>
</dbReference>
<feature type="domain" description="Phospholipid/glycerol acyltransferase" evidence="3">
    <location>
        <begin position="36"/>
        <end position="148"/>
    </location>
</feature>
<dbReference type="EMBL" id="FQZL01000006">
    <property type="protein sequence ID" value="SHI70457.1"/>
    <property type="molecule type" value="Genomic_DNA"/>
</dbReference>
<dbReference type="OrthoDB" id="9803035at2"/>
<dbReference type="RefSeq" id="WP_073047652.1">
    <property type="nucleotide sequence ID" value="NZ_FQZL01000006.1"/>
</dbReference>
<evidence type="ECO:0000313" key="4">
    <source>
        <dbReference type="EMBL" id="SHI70457.1"/>
    </source>
</evidence>
<sequence length="198" mass="22636">MILYDIVRSILFVLCRMIFRIKIHSEDERVNTGEPLIVCSNHRTGFDPVMIAITFKGRIRFMAKKELFKNRFIGAFNRGLGAFPVDRSGNSLSAIKNSLKILRGNHTLGIFPEGTRMEKYDESAVKGGIGMLAVKSKATIMPVYVESKFRPFSRVDIYYGKKFDFRDLNPKELESSDYVEISKSIMRKIYSLKDGETS</sequence>
<dbReference type="Proteomes" id="UP000184052">
    <property type="component" value="Unassembled WGS sequence"/>
</dbReference>
<keyword evidence="2 4" id="KW-0012">Acyltransferase</keyword>
<dbReference type="InterPro" id="IPR002123">
    <property type="entry name" value="Plipid/glycerol_acylTrfase"/>
</dbReference>
<evidence type="ECO:0000313" key="5">
    <source>
        <dbReference type="Proteomes" id="UP000184052"/>
    </source>
</evidence>
<dbReference type="CDD" id="cd07989">
    <property type="entry name" value="LPLAT_AGPAT-like"/>
    <property type="match status" value="1"/>
</dbReference>
<accession>A0A1M6DB47</accession>
<dbReference type="Pfam" id="PF01553">
    <property type="entry name" value="Acyltransferase"/>
    <property type="match status" value="1"/>
</dbReference>
<evidence type="ECO:0000256" key="1">
    <source>
        <dbReference type="ARBA" id="ARBA00022679"/>
    </source>
</evidence>
<name>A0A1M6DB47_9FIRM</name>
<reference evidence="4 5" key="1">
    <citation type="submission" date="2016-11" db="EMBL/GenBank/DDBJ databases">
        <authorList>
            <person name="Jaros S."/>
            <person name="Januszkiewicz K."/>
            <person name="Wedrychowicz H."/>
        </authorList>
    </citation>
    <scope>NUCLEOTIDE SEQUENCE [LARGE SCALE GENOMIC DNA]</scope>
    <source>
        <strain evidence="4 5">DSM 17477</strain>
    </source>
</reference>
<keyword evidence="5" id="KW-1185">Reference proteome</keyword>
<organism evidence="4 5">
    <name type="scientific">Dethiosulfatibacter aminovorans DSM 17477</name>
    <dbReference type="NCBI Taxonomy" id="1121476"/>
    <lineage>
        <taxon>Bacteria</taxon>
        <taxon>Bacillati</taxon>
        <taxon>Bacillota</taxon>
        <taxon>Tissierellia</taxon>
        <taxon>Dethiosulfatibacter</taxon>
    </lineage>
</organism>
<dbReference type="PANTHER" id="PTHR10434:SF11">
    <property type="entry name" value="1-ACYL-SN-GLYCEROL-3-PHOSPHATE ACYLTRANSFERASE"/>
    <property type="match status" value="1"/>
</dbReference>
<dbReference type="STRING" id="1121476.SAMN02745751_00846"/>